<gene>
    <name evidence="1" type="ORF">DFP96_11927</name>
</gene>
<reference evidence="1 2" key="1">
    <citation type="submission" date="2019-03" db="EMBL/GenBank/DDBJ databases">
        <title>Genomic Encyclopedia of Type Strains, Phase III (KMG-III): the genomes of soil and plant-associated and newly described type strains.</title>
        <authorList>
            <person name="Whitman W."/>
        </authorList>
    </citation>
    <scope>NUCLEOTIDE SEQUENCE [LARGE SCALE GENOMIC DNA]</scope>
    <source>
        <strain evidence="1 2">CECT 7972</strain>
    </source>
</reference>
<dbReference type="Proteomes" id="UP000295558">
    <property type="component" value="Unassembled WGS sequence"/>
</dbReference>
<comment type="caution">
    <text evidence="1">The sequence shown here is derived from an EMBL/GenBank/DDBJ whole genome shotgun (WGS) entry which is preliminary data.</text>
</comment>
<dbReference type="AlphaFoldDB" id="A0A4R6ZF21"/>
<evidence type="ECO:0000313" key="2">
    <source>
        <dbReference type="Proteomes" id="UP000295558"/>
    </source>
</evidence>
<name>A0A4R6ZF21_9LIST</name>
<accession>A0A4R6ZF21</accession>
<sequence>RKLRDGDRVTIDAGVQIPGYVGETITVGQL</sequence>
<dbReference type="EMBL" id="SNZK01000019">
    <property type="protein sequence ID" value="TDR50602.1"/>
    <property type="molecule type" value="Genomic_DNA"/>
</dbReference>
<evidence type="ECO:0000313" key="1">
    <source>
        <dbReference type="EMBL" id="TDR50602.1"/>
    </source>
</evidence>
<keyword evidence="2" id="KW-1185">Reference proteome</keyword>
<organism evidence="1 2">
    <name type="scientific">Listeria rocourtiae</name>
    <dbReference type="NCBI Taxonomy" id="647910"/>
    <lineage>
        <taxon>Bacteria</taxon>
        <taxon>Bacillati</taxon>
        <taxon>Bacillota</taxon>
        <taxon>Bacilli</taxon>
        <taxon>Bacillales</taxon>
        <taxon>Listeriaceae</taxon>
        <taxon>Listeria</taxon>
    </lineage>
</organism>
<protein>
    <submittedName>
        <fullName evidence="1">Uncharacterized protein</fullName>
    </submittedName>
</protein>
<proteinExistence type="predicted"/>
<feature type="non-terminal residue" evidence="1">
    <location>
        <position position="1"/>
    </location>
</feature>